<organism evidence="1">
    <name type="scientific">Salmonella phage vB_SEnST11_KE23</name>
    <dbReference type="NCBI Taxonomy" id="3161174"/>
    <lineage>
        <taxon>Viruses</taxon>
        <taxon>Duplodnaviria</taxon>
        <taxon>Heunggongvirae</taxon>
        <taxon>Uroviricota</taxon>
        <taxon>Caudoviricetes</taxon>
        <taxon>Vequintavirinae</taxon>
        <taxon>Seunavirus</taxon>
    </lineage>
</organism>
<reference evidence="1" key="1">
    <citation type="submission" date="2024-05" db="EMBL/GenBank/DDBJ databases">
        <authorList>
            <person name="Mugo M.M."/>
            <person name="Musyoki A.M."/>
            <person name="Makumi A.M."/>
            <person name="Mutai I."/>
            <person name="Drechsel O."/>
            <person name="Kering K.K."/>
            <person name="Muturi P."/>
            <person name="Mbae C.K."/>
            <person name="Kariuki S.M."/>
        </authorList>
    </citation>
    <scope>NUCLEOTIDE SEQUENCE</scope>
</reference>
<dbReference type="EMBL" id="PP856722">
    <property type="protein sequence ID" value="XCH40514.1"/>
    <property type="molecule type" value="Genomic_DNA"/>
</dbReference>
<accession>A0AAU8GG84</accession>
<evidence type="ECO:0000313" key="1">
    <source>
        <dbReference type="EMBL" id="XCH40514.1"/>
    </source>
</evidence>
<dbReference type="GO" id="GO:0016874">
    <property type="term" value="F:ligase activity"/>
    <property type="evidence" value="ECO:0007669"/>
    <property type="project" value="UniProtKB-KW"/>
</dbReference>
<keyword evidence="1" id="KW-0436">Ligase</keyword>
<name>A0AAU8GG84_9CAUD</name>
<gene>
    <name evidence="1" type="ORF">YRYPWZST_CDS0113</name>
</gene>
<proteinExistence type="predicted"/>
<protein>
    <submittedName>
        <fullName evidence="1">DNA ligase</fullName>
    </submittedName>
</protein>
<sequence>MRLLIGQEMLKKLFNWLFAKKEAQPVREVNVFDFTKREAGHDITLRMIDDGEYAEAMVFLAIDQKSPEVGDFIVVNLELSSIEEGGDYDITFVVESVTRVALGISQLTLTRYEGAEDE</sequence>